<evidence type="ECO:0000313" key="8">
    <source>
        <dbReference type="EMBL" id="TII00802.1"/>
    </source>
</evidence>
<evidence type="ECO:0000313" key="7">
    <source>
        <dbReference type="EMBL" id="TII00302.1"/>
    </source>
</evidence>
<feature type="transmembrane region" description="Helical" evidence="6">
    <location>
        <begin position="291"/>
        <end position="310"/>
    </location>
</feature>
<feature type="transmembrane region" description="Helical" evidence="6">
    <location>
        <begin position="250"/>
        <end position="270"/>
    </location>
</feature>
<comment type="subcellular location">
    <subcellularLocation>
        <location evidence="1">Cell membrane</location>
        <topology evidence="1">Multi-pass membrane protein</topology>
    </subcellularLocation>
</comment>
<proteinExistence type="predicted"/>
<gene>
    <name evidence="8" type="ORF">FAJ39_00240</name>
    <name evidence="7" type="ORF">FAJ39_04350</name>
</gene>
<dbReference type="PANTHER" id="PTHR30250:SF11">
    <property type="entry name" value="O-ANTIGEN TRANSPORTER-RELATED"/>
    <property type="match status" value="1"/>
</dbReference>
<evidence type="ECO:0000256" key="6">
    <source>
        <dbReference type="SAM" id="Phobius"/>
    </source>
</evidence>
<dbReference type="InterPro" id="IPR050833">
    <property type="entry name" value="Poly_Biosynth_Transport"/>
</dbReference>
<keyword evidence="4 6" id="KW-1133">Transmembrane helix</keyword>
<keyword evidence="3 6" id="KW-0812">Transmembrane</keyword>
<organism evidence="8 9">
    <name type="scientific">Streptococcus suis</name>
    <dbReference type="NCBI Taxonomy" id="1307"/>
    <lineage>
        <taxon>Bacteria</taxon>
        <taxon>Bacillati</taxon>
        <taxon>Bacillota</taxon>
        <taxon>Bacilli</taxon>
        <taxon>Lactobacillales</taxon>
        <taxon>Streptococcaceae</taxon>
        <taxon>Streptococcus</taxon>
    </lineage>
</organism>
<evidence type="ECO:0000313" key="9">
    <source>
        <dbReference type="Proteomes" id="UP000305165"/>
    </source>
</evidence>
<name>A0A4T2GPT0_STRSU</name>
<reference evidence="8 9" key="1">
    <citation type="submission" date="2019-04" db="EMBL/GenBank/DDBJ databases">
        <title>Genome analysis of Streptococcus suis strain WUSS424.</title>
        <authorList>
            <person name="Chen H."/>
            <person name="Gao X."/>
            <person name="Wu Z."/>
        </authorList>
    </citation>
    <scope>NUCLEOTIDE SEQUENCE [LARGE SCALE GENOMIC DNA]</scope>
    <source>
        <strain evidence="8 9">WUSS424</strain>
    </source>
</reference>
<feature type="transmembrane region" description="Helical" evidence="6">
    <location>
        <begin position="118"/>
        <end position="137"/>
    </location>
</feature>
<feature type="transmembrane region" description="Helical" evidence="6">
    <location>
        <begin position="443"/>
        <end position="465"/>
    </location>
</feature>
<evidence type="ECO:0000256" key="1">
    <source>
        <dbReference type="ARBA" id="ARBA00004651"/>
    </source>
</evidence>
<feature type="transmembrane region" description="Helical" evidence="6">
    <location>
        <begin position="12"/>
        <end position="32"/>
    </location>
</feature>
<evidence type="ECO:0000256" key="2">
    <source>
        <dbReference type="ARBA" id="ARBA00022475"/>
    </source>
</evidence>
<feature type="transmembrane region" description="Helical" evidence="6">
    <location>
        <begin position="322"/>
        <end position="346"/>
    </location>
</feature>
<dbReference type="GO" id="GO:0005886">
    <property type="term" value="C:plasma membrane"/>
    <property type="evidence" value="ECO:0007669"/>
    <property type="project" value="UniProtKB-SubCell"/>
</dbReference>
<evidence type="ECO:0000256" key="5">
    <source>
        <dbReference type="ARBA" id="ARBA00023136"/>
    </source>
</evidence>
<accession>A0A4T2GPT0</accession>
<feature type="transmembrane region" description="Helical" evidence="6">
    <location>
        <begin position="384"/>
        <end position="405"/>
    </location>
</feature>
<dbReference type="InterPro" id="IPR002797">
    <property type="entry name" value="Polysacc_synth"/>
</dbReference>
<dbReference type="OrthoDB" id="9815702at2"/>
<feature type="transmembrane region" description="Helical" evidence="6">
    <location>
        <begin position="146"/>
        <end position="165"/>
    </location>
</feature>
<dbReference type="EMBL" id="SSXO01000002">
    <property type="protein sequence ID" value="TII00302.1"/>
    <property type="molecule type" value="Genomic_DNA"/>
</dbReference>
<dbReference type="Pfam" id="PF01943">
    <property type="entry name" value="Polysacc_synt"/>
    <property type="match status" value="1"/>
</dbReference>
<feature type="transmembrane region" description="Helical" evidence="6">
    <location>
        <begin position="87"/>
        <end position="106"/>
    </location>
</feature>
<keyword evidence="5 6" id="KW-0472">Membrane</keyword>
<dbReference type="Proteomes" id="UP000305165">
    <property type="component" value="Unassembled WGS sequence"/>
</dbReference>
<evidence type="ECO:0000256" key="3">
    <source>
        <dbReference type="ARBA" id="ARBA00022692"/>
    </source>
</evidence>
<keyword evidence="2" id="KW-1003">Cell membrane</keyword>
<dbReference type="AlphaFoldDB" id="A0A4T2GPT0"/>
<evidence type="ECO:0000256" key="4">
    <source>
        <dbReference type="ARBA" id="ARBA00022989"/>
    </source>
</evidence>
<feature type="transmembrane region" description="Helical" evidence="6">
    <location>
        <begin position="44"/>
        <end position="66"/>
    </location>
</feature>
<feature type="transmembrane region" description="Helical" evidence="6">
    <location>
        <begin position="171"/>
        <end position="193"/>
    </location>
</feature>
<dbReference type="EMBL" id="SSXO01000001">
    <property type="protein sequence ID" value="TII00802.1"/>
    <property type="molecule type" value="Genomic_DNA"/>
</dbReference>
<comment type="caution">
    <text evidence="8">The sequence shown here is derived from an EMBL/GenBank/DDBJ whole genome shotgun (WGS) entry which is preliminary data.</text>
</comment>
<sequence>MKKVGSVKLNFIMNFILTISNFIFPLITFPYVSRVLGASGVGTVNFATSIISYFSMVGMMGIPTYGIRACAKVRDDKEKLEKTVQEIMALNMIVMAVSFIFLFVTVLSVPKLLAEKELYLILSSTLLFNVLGVDWLYKSLERYSYMTIRSILFKFISVLLLFLLVHSPEDYVIYGAISVFAAVGSNLLNFLGLNRLVSLKPKKDLNLLQHLKPTLTFFLLTVSTTIYVNVDTTMLGFVKGNEAVGYYSAAVKIKQILVSVVTSLGAVLLPRLSYHYEQGNHGEFERLTKKALNFVFLLSIPLVIYFIFVSRDAIVFLSGQDFLPAVLPMQFIMPTVLFIGLSNLMGMQILVPTNREKLVVYSTVCGALIDVVINLFLIPNLGAQGAAIAGSIAEFSVTAIQFLFIKEFMWPILKSIHFGKIGLALLAASLLLVLIQANLVLNTFLQLALTGSAFFGLYGLVLYGLKEEFVRETVDSLLQKINFRR</sequence>
<protein>
    <submittedName>
        <fullName evidence="8">Flippase</fullName>
    </submittedName>
</protein>
<feature type="transmembrane region" description="Helical" evidence="6">
    <location>
        <begin position="417"/>
        <end position="437"/>
    </location>
</feature>
<dbReference type="PANTHER" id="PTHR30250">
    <property type="entry name" value="PST FAMILY PREDICTED COLANIC ACID TRANSPORTER"/>
    <property type="match status" value="1"/>
</dbReference>
<feature type="transmembrane region" description="Helical" evidence="6">
    <location>
        <begin position="358"/>
        <end position="378"/>
    </location>
</feature>
<dbReference type="CDD" id="cd13128">
    <property type="entry name" value="MATE_Wzx_like"/>
    <property type="match status" value="1"/>
</dbReference>
<feature type="transmembrane region" description="Helical" evidence="6">
    <location>
        <begin position="214"/>
        <end position="230"/>
    </location>
</feature>